<reference evidence="1" key="1">
    <citation type="submission" date="2014-09" db="EMBL/GenBank/DDBJ databases">
        <authorList>
            <person name="Magalhaes I.L.F."/>
            <person name="Oliveira U."/>
            <person name="Santos F.R."/>
            <person name="Vidigal T.H.D.A."/>
            <person name="Brescovit A.D."/>
            <person name="Santos A.J."/>
        </authorList>
    </citation>
    <scope>NUCLEOTIDE SEQUENCE</scope>
    <source>
        <tissue evidence="1">Shoot tissue taken approximately 20 cm above the soil surface</tissue>
    </source>
</reference>
<evidence type="ECO:0000313" key="1">
    <source>
        <dbReference type="EMBL" id="JAD50555.1"/>
    </source>
</evidence>
<proteinExistence type="predicted"/>
<accession>A0A0A9ANR5</accession>
<dbReference type="AlphaFoldDB" id="A0A0A9ANR5"/>
<dbReference type="EMBL" id="GBRH01247340">
    <property type="protein sequence ID" value="JAD50555.1"/>
    <property type="molecule type" value="Transcribed_RNA"/>
</dbReference>
<sequence length="46" mass="5535">MYYFHLYANMLVIVCVLSFFLVRSYGELLFFSSLIERIMQTSHHLT</sequence>
<name>A0A0A9ANR5_ARUDO</name>
<protein>
    <submittedName>
        <fullName evidence="1">Uncharacterized protein</fullName>
    </submittedName>
</protein>
<reference evidence="1" key="2">
    <citation type="journal article" date="2015" name="Data Brief">
        <title>Shoot transcriptome of the giant reed, Arundo donax.</title>
        <authorList>
            <person name="Barrero R.A."/>
            <person name="Guerrero F.D."/>
            <person name="Moolhuijzen P."/>
            <person name="Goolsby J.A."/>
            <person name="Tidwell J."/>
            <person name="Bellgard S.E."/>
            <person name="Bellgard M.I."/>
        </authorList>
    </citation>
    <scope>NUCLEOTIDE SEQUENCE</scope>
    <source>
        <tissue evidence="1">Shoot tissue taken approximately 20 cm above the soil surface</tissue>
    </source>
</reference>
<organism evidence="1">
    <name type="scientific">Arundo donax</name>
    <name type="common">Giant reed</name>
    <name type="synonym">Donax arundinaceus</name>
    <dbReference type="NCBI Taxonomy" id="35708"/>
    <lineage>
        <taxon>Eukaryota</taxon>
        <taxon>Viridiplantae</taxon>
        <taxon>Streptophyta</taxon>
        <taxon>Embryophyta</taxon>
        <taxon>Tracheophyta</taxon>
        <taxon>Spermatophyta</taxon>
        <taxon>Magnoliopsida</taxon>
        <taxon>Liliopsida</taxon>
        <taxon>Poales</taxon>
        <taxon>Poaceae</taxon>
        <taxon>PACMAD clade</taxon>
        <taxon>Arundinoideae</taxon>
        <taxon>Arundineae</taxon>
        <taxon>Arundo</taxon>
    </lineage>
</organism>